<dbReference type="GO" id="GO:0046872">
    <property type="term" value="F:metal ion binding"/>
    <property type="evidence" value="ECO:0007669"/>
    <property type="project" value="UniProtKB-KW"/>
</dbReference>
<feature type="active site" description="Proton acceptor" evidence="4">
    <location>
        <position position="203"/>
    </location>
</feature>
<gene>
    <name evidence="8" type="primary">Dana\GF16434</name>
    <name evidence="8" type="synonym">dana_GLEANR_17704</name>
    <name evidence="8" type="ORF">GF16434</name>
</gene>
<evidence type="ECO:0000259" key="7">
    <source>
        <dbReference type="SMART" id="SM00892"/>
    </source>
</evidence>
<dbReference type="STRING" id="7217.B3LV91"/>
<evidence type="ECO:0000313" key="8">
    <source>
        <dbReference type="EMBL" id="EDV43623.1"/>
    </source>
</evidence>
<evidence type="ECO:0000256" key="1">
    <source>
        <dbReference type="ARBA" id="ARBA00010052"/>
    </source>
</evidence>
<dbReference type="Gene3D" id="3.40.570.10">
    <property type="entry name" value="Extracellular Endonuclease, subunit A"/>
    <property type="match status" value="1"/>
</dbReference>
<dbReference type="InterPro" id="IPR040255">
    <property type="entry name" value="Non-specific_endonuclease"/>
</dbReference>
<dbReference type="GO" id="GO:0003676">
    <property type="term" value="F:nucleic acid binding"/>
    <property type="evidence" value="ECO:0007669"/>
    <property type="project" value="InterPro"/>
</dbReference>
<evidence type="ECO:0000256" key="6">
    <source>
        <dbReference type="SAM" id="SignalP"/>
    </source>
</evidence>
<dbReference type="EMBL" id="CH902617">
    <property type="protein sequence ID" value="EDV43623.1"/>
    <property type="molecule type" value="Genomic_DNA"/>
</dbReference>
<dbReference type="PANTHER" id="PTHR13966">
    <property type="entry name" value="ENDONUCLEASE RELATED"/>
    <property type="match status" value="1"/>
</dbReference>
<proteinExistence type="inferred from homology"/>
<keyword evidence="2" id="KW-0540">Nuclease</keyword>
<sequence>MIRFLLPLMALWALAEAQARCQITQAQVEATSRVFMQRQGNVVTLKRTASSPVGETLDMWCSRATSRAMTCRPGSPPRFNPPLPMNCTITPGAVVTPVRDGSCPQPATMYRVGYSLANQQFAELYRVCYNRAAVRPIFVEHRIYAKPFNARRPCTEFSADGVLGRADEGSFFTGSIYGTFRRIFGPNQPYIANNRTVLLSRGHLAASNDFLFRDQMCATFKLVNVAPQFNTINARNWNRVEDYVRSLARGNAFVSVRTGTRGVLSLPSPTGPKDVTLSGNRNPVPLWFYKIVRNARNAPIVVFLTLNNRFATRPPAVPNFCTRVACPNNMQFPQTGIDGYTTCCNPANFRP</sequence>
<organism evidence="8 9">
    <name type="scientific">Drosophila ananassae</name>
    <name type="common">Fruit fly</name>
    <dbReference type="NCBI Taxonomy" id="7217"/>
    <lineage>
        <taxon>Eukaryota</taxon>
        <taxon>Metazoa</taxon>
        <taxon>Ecdysozoa</taxon>
        <taxon>Arthropoda</taxon>
        <taxon>Hexapoda</taxon>
        <taxon>Insecta</taxon>
        <taxon>Pterygota</taxon>
        <taxon>Neoptera</taxon>
        <taxon>Endopterygota</taxon>
        <taxon>Diptera</taxon>
        <taxon>Brachycera</taxon>
        <taxon>Muscomorpha</taxon>
        <taxon>Ephydroidea</taxon>
        <taxon>Drosophilidae</taxon>
        <taxon>Drosophila</taxon>
        <taxon>Sophophora</taxon>
    </lineage>
</organism>
<dbReference type="PhylomeDB" id="B3LV91"/>
<name>B3LV91_DROAN</name>
<dbReference type="OMA" id="ETLQMWC"/>
<dbReference type="SUPFAM" id="SSF54060">
    <property type="entry name" value="His-Me finger endonucleases"/>
    <property type="match status" value="1"/>
</dbReference>
<comment type="similarity">
    <text evidence="1">Belongs to the DNA/RNA non-specific endonuclease family.</text>
</comment>
<dbReference type="GO" id="GO:0000014">
    <property type="term" value="F:single-stranded DNA endodeoxyribonuclease activity"/>
    <property type="evidence" value="ECO:0007669"/>
    <property type="project" value="TreeGrafter"/>
</dbReference>
<feature type="domain" description="DNA/RNA non-specific endonuclease/pyrophosphatase/phosphodiesterase" evidence="7">
    <location>
        <begin position="121"/>
        <end position="349"/>
    </location>
</feature>
<dbReference type="AlphaFoldDB" id="B3LV91"/>
<feature type="chain" id="PRO_5002791467" evidence="6">
    <location>
        <begin position="18"/>
        <end position="351"/>
    </location>
</feature>
<evidence type="ECO:0000256" key="5">
    <source>
        <dbReference type="PIRSR" id="PIRSR640255-2"/>
    </source>
</evidence>
<protein>
    <submittedName>
        <fullName evidence="8">Uncharacterized protein, isoform A</fullName>
        <ecNumber evidence="8">3.-.-.-</ecNumber>
    </submittedName>
</protein>
<reference evidence="8 9" key="1">
    <citation type="journal article" date="2007" name="Nature">
        <title>Evolution of genes and genomes on the Drosophila phylogeny.</title>
        <authorList>
            <consortium name="Drosophila 12 Genomes Consortium"/>
            <person name="Clark A.G."/>
            <person name="Eisen M.B."/>
            <person name="Smith D.R."/>
            <person name="Bergman C.M."/>
            <person name="Oliver B."/>
            <person name="Markow T.A."/>
            <person name="Kaufman T.C."/>
            <person name="Kellis M."/>
            <person name="Gelbart W."/>
            <person name="Iyer V.N."/>
            <person name="Pollard D.A."/>
            <person name="Sackton T.B."/>
            <person name="Larracuente A.M."/>
            <person name="Singh N.D."/>
            <person name="Abad J.P."/>
            <person name="Abt D.N."/>
            <person name="Adryan B."/>
            <person name="Aguade M."/>
            <person name="Akashi H."/>
            <person name="Anderson W.W."/>
            <person name="Aquadro C.F."/>
            <person name="Ardell D.H."/>
            <person name="Arguello R."/>
            <person name="Artieri C.G."/>
            <person name="Barbash D.A."/>
            <person name="Barker D."/>
            <person name="Barsanti P."/>
            <person name="Batterham P."/>
            <person name="Batzoglou S."/>
            <person name="Begun D."/>
            <person name="Bhutkar A."/>
            <person name="Blanco E."/>
            <person name="Bosak S.A."/>
            <person name="Bradley R.K."/>
            <person name="Brand A.D."/>
            <person name="Brent M.R."/>
            <person name="Brooks A.N."/>
            <person name="Brown R.H."/>
            <person name="Butlin R.K."/>
            <person name="Caggese C."/>
            <person name="Calvi B.R."/>
            <person name="Bernardo de Carvalho A."/>
            <person name="Caspi A."/>
            <person name="Castrezana S."/>
            <person name="Celniker S.E."/>
            <person name="Chang J.L."/>
            <person name="Chapple C."/>
            <person name="Chatterji S."/>
            <person name="Chinwalla A."/>
            <person name="Civetta A."/>
            <person name="Clifton S.W."/>
            <person name="Comeron J.M."/>
            <person name="Costello J.C."/>
            <person name="Coyne J.A."/>
            <person name="Daub J."/>
            <person name="David R.G."/>
            <person name="Delcher A.L."/>
            <person name="Delehaunty K."/>
            <person name="Do C.B."/>
            <person name="Ebling H."/>
            <person name="Edwards K."/>
            <person name="Eickbush T."/>
            <person name="Evans J.D."/>
            <person name="Filipski A."/>
            <person name="Findeiss S."/>
            <person name="Freyhult E."/>
            <person name="Fulton L."/>
            <person name="Fulton R."/>
            <person name="Garcia A.C."/>
            <person name="Gardiner A."/>
            <person name="Garfield D.A."/>
            <person name="Garvin B.E."/>
            <person name="Gibson G."/>
            <person name="Gilbert D."/>
            <person name="Gnerre S."/>
            <person name="Godfrey J."/>
            <person name="Good R."/>
            <person name="Gotea V."/>
            <person name="Gravely B."/>
            <person name="Greenberg A.J."/>
            <person name="Griffiths-Jones S."/>
            <person name="Gross S."/>
            <person name="Guigo R."/>
            <person name="Gustafson E.A."/>
            <person name="Haerty W."/>
            <person name="Hahn M.W."/>
            <person name="Halligan D.L."/>
            <person name="Halpern A.L."/>
            <person name="Halter G.M."/>
            <person name="Han M.V."/>
            <person name="Heger A."/>
            <person name="Hillier L."/>
            <person name="Hinrichs A.S."/>
            <person name="Holmes I."/>
            <person name="Hoskins R.A."/>
            <person name="Hubisz M.J."/>
            <person name="Hultmark D."/>
            <person name="Huntley M.A."/>
            <person name="Jaffe D.B."/>
            <person name="Jagadeeshan S."/>
            <person name="Jeck W.R."/>
            <person name="Johnson J."/>
            <person name="Jones C.D."/>
            <person name="Jordan W.C."/>
            <person name="Karpen G.H."/>
            <person name="Kataoka E."/>
            <person name="Keightley P.D."/>
            <person name="Kheradpour P."/>
            <person name="Kirkness E.F."/>
            <person name="Koerich L.B."/>
            <person name="Kristiansen K."/>
            <person name="Kudrna D."/>
            <person name="Kulathinal R.J."/>
            <person name="Kumar S."/>
            <person name="Kwok R."/>
            <person name="Lander E."/>
            <person name="Langley C.H."/>
            <person name="Lapoint R."/>
            <person name="Lazzaro B.P."/>
            <person name="Lee S.J."/>
            <person name="Levesque L."/>
            <person name="Li R."/>
            <person name="Lin C.F."/>
            <person name="Lin M.F."/>
            <person name="Lindblad-Toh K."/>
            <person name="Llopart A."/>
            <person name="Long M."/>
            <person name="Low L."/>
            <person name="Lozovsky E."/>
            <person name="Lu J."/>
            <person name="Luo M."/>
            <person name="Machado C.A."/>
            <person name="Makalowski W."/>
            <person name="Marzo M."/>
            <person name="Matsuda M."/>
            <person name="Matzkin L."/>
            <person name="McAllister B."/>
            <person name="McBride C.S."/>
            <person name="McKernan B."/>
            <person name="McKernan K."/>
            <person name="Mendez-Lago M."/>
            <person name="Minx P."/>
            <person name="Mollenhauer M.U."/>
            <person name="Montooth K."/>
            <person name="Mount S.M."/>
            <person name="Mu X."/>
            <person name="Myers E."/>
            <person name="Negre B."/>
            <person name="Newfeld S."/>
            <person name="Nielsen R."/>
            <person name="Noor M.A."/>
            <person name="O'Grady P."/>
            <person name="Pachter L."/>
            <person name="Papaceit M."/>
            <person name="Parisi M.J."/>
            <person name="Parisi M."/>
            <person name="Parts L."/>
            <person name="Pedersen J.S."/>
            <person name="Pesole G."/>
            <person name="Phillippy A.M."/>
            <person name="Ponting C.P."/>
            <person name="Pop M."/>
            <person name="Porcelli D."/>
            <person name="Powell J.R."/>
            <person name="Prohaska S."/>
            <person name="Pruitt K."/>
            <person name="Puig M."/>
            <person name="Quesneville H."/>
            <person name="Ram K.R."/>
            <person name="Rand D."/>
            <person name="Rasmussen M.D."/>
            <person name="Reed L.K."/>
            <person name="Reenan R."/>
            <person name="Reily A."/>
            <person name="Remington K.A."/>
            <person name="Rieger T.T."/>
            <person name="Ritchie M.G."/>
            <person name="Robin C."/>
            <person name="Rogers Y.H."/>
            <person name="Rohde C."/>
            <person name="Rozas J."/>
            <person name="Rubenfield M.J."/>
            <person name="Ruiz A."/>
            <person name="Russo S."/>
            <person name="Salzberg S.L."/>
            <person name="Sanchez-Gracia A."/>
            <person name="Saranga D.J."/>
            <person name="Sato H."/>
            <person name="Schaeffer S.W."/>
            <person name="Schatz M.C."/>
            <person name="Schlenke T."/>
            <person name="Schwartz R."/>
            <person name="Segarra C."/>
            <person name="Singh R.S."/>
            <person name="Sirot L."/>
            <person name="Sirota M."/>
            <person name="Sisneros N.B."/>
            <person name="Smith C.D."/>
            <person name="Smith T.F."/>
            <person name="Spieth J."/>
            <person name="Stage D.E."/>
            <person name="Stark A."/>
            <person name="Stephan W."/>
            <person name="Strausberg R.L."/>
            <person name="Strempel S."/>
            <person name="Sturgill D."/>
            <person name="Sutton G."/>
            <person name="Sutton G.G."/>
            <person name="Tao W."/>
            <person name="Teichmann S."/>
            <person name="Tobari Y.N."/>
            <person name="Tomimura Y."/>
            <person name="Tsolas J.M."/>
            <person name="Valente V.L."/>
            <person name="Venter E."/>
            <person name="Venter J.C."/>
            <person name="Vicario S."/>
            <person name="Vieira F.G."/>
            <person name="Vilella A.J."/>
            <person name="Villasante A."/>
            <person name="Walenz B."/>
            <person name="Wang J."/>
            <person name="Wasserman M."/>
            <person name="Watts T."/>
            <person name="Wilson D."/>
            <person name="Wilson R.K."/>
            <person name="Wing R.A."/>
            <person name="Wolfner M.F."/>
            <person name="Wong A."/>
            <person name="Wong G.K."/>
            <person name="Wu C.I."/>
            <person name="Wu G."/>
            <person name="Yamamoto D."/>
            <person name="Yang H.P."/>
            <person name="Yang S.P."/>
            <person name="Yorke J.A."/>
            <person name="Yoshida K."/>
            <person name="Zdobnov E."/>
            <person name="Zhang P."/>
            <person name="Zhang Y."/>
            <person name="Zimin A.V."/>
            <person name="Baldwin J."/>
            <person name="Abdouelleil A."/>
            <person name="Abdulkadir J."/>
            <person name="Abebe A."/>
            <person name="Abera B."/>
            <person name="Abreu J."/>
            <person name="Acer S.C."/>
            <person name="Aftuck L."/>
            <person name="Alexander A."/>
            <person name="An P."/>
            <person name="Anderson E."/>
            <person name="Anderson S."/>
            <person name="Arachi H."/>
            <person name="Azer M."/>
            <person name="Bachantsang P."/>
            <person name="Barry A."/>
            <person name="Bayul T."/>
            <person name="Berlin A."/>
            <person name="Bessette D."/>
            <person name="Bloom T."/>
            <person name="Blye J."/>
            <person name="Boguslavskiy L."/>
            <person name="Bonnet C."/>
            <person name="Boukhgalter B."/>
            <person name="Bourzgui I."/>
            <person name="Brown A."/>
            <person name="Cahill P."/>
            <person name="Channer S."/>
            <person name="Cheshatsang Y."/>
            <person name="Chuda L."/>
            <person name="Citroen M."/>
            <person name="Collymore A."/>
            <person name="Cooke P."/>
            <person name="Costello M."/>
            <person name="D'Aco K."/>
            <person name="Daza R."/>
            <person name="De Haan G."/>
            <person name="DeGray S."/>
            <person name="DeMaso C."/>
            <person name="Dhargay N."/>
            <person name="Dooley K."/>
            <person name="Dooley E."/>
            <person name="Doricent M."/>
            <person name="Dorje P."/>
            <person name="Dorjee K."/>
            <person name="Dupes A."/>
            <person name="Elong R."/>
            <person name="Falk J."/>
            <person name="Farina A."/>
            <person name="Faro S."/>
            <person name="Ferguson D."/>
            <person name="Fisher S."/>
            <person name="Foley C.D."/>
            <person name="Franke A."/>
            <person name="Friedrich D."/>
            <person name="Gadbois L."/>
            <person name="Gearin G."/>
            <person name="Gearin C.R."/>
            <person name="Giannoukos G."/>
            <person name="Goode T."/>
            <person name="Graham J."/>
            <person name="Grandbois E."/>
            <person name="Grewal S."/>
            <person name="Gyaltsen K."/>
            <person name="Hafez N."/>
            <person name="Hagos B."/>
            <person name="Hall J."/>
            <person name="Henson C."/>
            <person name="Hollinger A."/>
            <person name="Honan T."/>
            <person name="Huard M.D."/>
            <person name="Hughes L."/>
            <person name="Hurhula B."/>
            <person name="Husby M.E."/>
            <person name="Kamat A."/>
            <person name="Kanga B."/>
            <person name="Kashin S."/>
            <person name="Khazanovich D."/>
            <person name="Kisner P."/>
            <person name="Lance K."/>
            <person name="Lara M."/>
            <person name="Lee W."/>
            <person name="Lennon N."/>
            <person name="Letendre F."/>
            <person name="LeVine R."/>
            <person name="Lipovsky A."/>
            <person name="Liu X."/>
            <person name="Liu J."/>
            <person name="Liu S."/>
            <person name="Lokyitsang T."/>
            <person name="Lokyitsang Y."/>
            <person name="Lubonja R."/>
            <person name="Lui A."/>
            <person name="MacDonald P."/>
            <person name="Magnisalis V."/>
            <person name="Maru K."/>
            <person name="Matthews C."/>
            <person name="McCusker W."/>
            <person name="McDonough S."/>
            <person name="Mehta T."/>
            <person name="Meldrim J."/>
            <person name="Meneus L."/>
            <person name="Mihai O."/>
            <person name="Mihalev A."/>
            <person name="Mihova T."/>
            <person name="Mittelman R."/>
            <person name="Mlenga V."/>
            <person name="Montmayeur A."/>
            <person name="Mulrain L."/>
            <person name="Navidi A."/>
            <person name="Naylor J."/>
            <person name="Negash T."/>
            <person name="Nguyen T."/>
            <person name="Nguyen N."/>
            <person name="Nicol R."/>
            <person name="Norbu C."/>
            <person name="Norbu N."/>
            <person name="Novod N."/>
            <person name="O'Neill B."/>
            <person name="Osman S."/>
            <person name="Markiewicz E."/>
            <person name="Oyono O.L."/>
            <person name="Patti C."/>
            <person name="Phunkhang P."/>
            <person name="Pierre F."/>
            <person name="Priest M."/>
            <person name="Raghuraman S."/>
            <person name="Rege F."/>
            <person name="Reyes R."/>
            <person name="Rise C."/>
            <person name="Rogov P."/>
            <person name="Ross K."/>
            <person name="Ryan E."/>
            <person name="Settipalli S."/>
            <person name="Shea T."/>
            <person name="Sherpa N."/>
            <person name="Shi L."/>
            <person name="Shih D."/>
            <person name="Sparrow T."/>
            <person name="Spaulding J."/>
            <person name="Stalker J."/>
            <person name="Stange-Thomann N."/>
            <person name="Stavropoulos S."/>
            <person name="Stone C."/>
            <person name="Strader C."/>
            <person name="Tesfaye S."/>
            <person name="Thomson T."/>
            <person name="Thoulutsang Y."/>
            <person name="Thoulutsang D."/>
            <person name="Topham K."/>
            <person name="Topping I."/>
            <person name="Tsamla T."/>
            <person name="Vassiliev H."/>
            <person name="Vo A."/>
            <person name="Wangchuk T."/>
            <person name="Wangdi T."/>
            <person name="Weiand M."/>
            <person name="Wilkinson J."/>
            <person name="Wilson A."/>
            <person name="Yadav S."/>
            <person name="Young G."/>
            <person name="Yu Q."/>
            <person name="Zembek L."/>
            <person name="Zhong D."/>
            <person name="Zimmer A."/>
            <person name="Zwirko Z."/>
            <person name="Jaffe D.B."/>
            <person name="Alvarez P."/>
            <person name="Brockman W."/>
            <person name="Butler J."/>
            <person name="Chin C."/>
            <person name="Gnerre S."/>
            <person name="Grabherr M."/>
            <person name="Kleber M."/>
            <person name="Mauceli E."/>
            <person name="MacCallum I."/>
        </authorList>
    </citation>
    <scope>NUCLEOTIDE SEQUENCE [LARGE SCALE GENOMIC DNA]</scope>
    <source>
        <strain evidence="9">Tucson 14024-0371.13</strain>
    </source>
</reference>
<dbReference type="GO" id="GO:0005634">
    <property type="term" value="C:nucleus"/>
    <property type="evidence" value="ECO:0007669"/>
    <property type="project" value="TreeGrafter"/>
</dbReference>
<dbReference type="GO" id="GO:0004521">
    <property type="term" value="F:RNA endonuclease activity"/>
    <property type="evidence" value="ECO:0007669"/>
    <property type="project" value="TreeGrafter"/>
</dbReference>
<keyword evidence="6" id="KW-0732">Signal</keyword>
<dbReference type="FunCoup" id="B3LV91">
    <property type="interactions" value="1"/>
</dbReference>
<feature type="binding site" evidence="5">
    <location>
        <position position="233"/>
    </location>
    <ligand>
        <name>Mg(2+)</name>
        <dbReference type="ChEBI" id="CHEBI:18420"/>
        <note>catalytic</note>
    </ligand>
</feature>
<dbReference type="InParanoid" id="B3LV91"/>
<keyword evidence="9" id="KW-1185">Reference proteome</keyword>
<keyword evidence="8" id="KW-0378">Hydrolase</keyword>
<evidence type="ECO:0000256" key="4">
    <source>
        <dbReference type="PIRSR" id="PIRSR640255-1"/>
    </source>
</evidence>
<dbReference type="GO" id="GO:0006309">
    <property type="term" value="P:apoptotic DNA fragmentation"/>
    <property type="evidence" value="ECO:0007669"/>
    <property type="project" value="TreeGrafter"/>
</dbReference>
<dbReference type="SMART" id="SM00892">
    <property type="entry name" value="Endonuclease_NS"/>
    <property type="match status" value="1"/>
</dbReference>
<dbReference type="GO" id="GO:0005743">
    <property type="term" value="C:mitochondrial inner membrane"/>
    <property type="evidence" value="ECO:0007669"/>
    <property type="project" value="TreeGrafter"/>
</dbReference>
<keyword evidence="5" id="KW-0479">Metal-binding</keyword>
<feature type="signal peptide" evidence="6">
    <location>
        <begin position="1"/>
        <end position="17"/>
    </location>
</feature>
<dbReference type="InterPro" id="IPR044929">
    <property type="entry name" value="DNA/RNA_non-sp_Endonuclease_sf"/>
</dbReference>
<dbReference type="OrthoDB" id="8194122at2759"/>
<accession>B3LV91</accession>
<evidence type="ECO:0000313" key="9">
    <source>
        <dbReference type="Proteomes" id="UP000007801"/>
    </source>
</evidence>
<dbReference type="InterPro" id="IPR044925">
    <property type="entry name" value="His-Me_finger_sf"/>
</dbReference>
<dbReference type="InterPro" id="IPR001604">
    <property type="entry name" value="Endo_G_ENPP1-like_dom"/>
</dbReference>
<keyword evidence="3" id="KW-0255">Endonuclease</keyword>
<evidence type="ECO:0000256" key="3">
    <source>
        <dbReference type="ARBA" id="ARBA00022759"/>
    </source>
</evidence>
<evidence type="ECO:0000256" key="2">
    <source>
        <dbReference type="ARBA" id="ARBA00022722"/>
    </source>
</evidence>
<dbReference type="Pfam" id="PF01223">
    <property type="entry name" value="Endonuclease_NS"/>
    <property type="match status" value="1"/>
</dbReference>
<dbReference type="EC" id="3.-.-.-" evidence="8"/>
<dbReference type="Proteomes" id="UP000007801">
    <property type="component" value="Unassembled WGS sequence"/>
</dbReference>
<dbReference type="HOGENOM" id="CLU_048495_0_0_1"/>
<dbReference type="PANTHER" id="PTHR13966:SF17">
    <property type="entry name" value="ENDONUCLEASE-RELATED"/>
    <property type="match status" value="1"/>
</dbReference>